<dbReference type="Proteomes" id="UP000809290">
    <property type="component" value="Unassembled WGS sequence"/>
</dbReference>
<organism evidence="1 2">
    <name type="scientific">Brevibacterium paucivorans</name>
    <dbReference type="NCBI Taxonomy" id="170994"/>
    <lineage>
        <taxon>Bacteria</taxon>
        <taxon>Bacillati</taxon>
        <taxon>Actinomycetota</taxon>
        <taxon>Actinomycetes</taxon>
        <taxon>Micrococcales</taxon>
        <taxon>Brevibacteriaceae</taxon>
        <taxon>Brevibacterium</taxon>
    </lineage>
</organism>
<dbReference type="PANTHER" id="PTHR40266:SF2">
    <property type="entry name" value="TOXIN HIGB-1"/>
    <property type="match status" value="1"/>
</dbReference>
<protein>
    <submittedName>
        <fullName evidence="1">Proteic killer suppression protein</fullName>
    </submittedName>
</protein>
<gene>
    <name evidence="1" type="ORF">JOE56_000394</name>
</gene>
<dbReference type="EMBL" id="JAFBCP010000001">
    <property type="protein sequence ID" value="MBM7815700.1"/>
    <property type="molecule type" value="Genomic_DNA"/>
</dbReference>
<dbReference type="RefSeq" id="WP_204514600.1">
    <property type="nucleotide sequence ID" value="NZ_JAFBCP010000001.1"/>
</dbReference>
<dbReference type="InterPro" id="IPR035093">
    <property type="entry name" value="RelE/ParE_toxin_dom_sf"/>
</dbReference>
<keyword evidence="2" id="KW-1185">Reference proteome</keyword>
<dbReference type="Pfam" id="PF05015">
    <property type="entry name" value="HigB-like_toxin"/>
    <property type="match status" value="1"/>
</dbReference>
<sequence length="93" mass="10791">MIRSFGDRDTELVWLREPAPRIDPRIHKSANRKLHLLDAAVSLNSLRIPPGNRLEALKGNRKGQHSIRINSQWRICFVWTEAGPENVIIEDYH</sequence>
<dbReference type="SUPFAM" id="SSF143011">
    <property type="entry name" value="RelE-like"/>
    <property type="match status" value="1"/>
</dbReference>
<dbReference type="Gene3D" id="3.30.2310.20">
    <property type="entry name" value="RelE-like"/>
    <property type="match status" value="1"/>
</dbReference>
<proteinExistence type="predicted"/>
<reference evidence="1 2" key="1">
    <citation type="submission" date="2021-01" db="EMBL/GenBank/DDBJ databases">
        <title>Sequencing the genomes of 1000 actinobacteria strains.</title>
        <authorList>
            <person name="Klenk H.-P."/>
        </authorList>
    </citation>
    <scope>NUCLEOTIDE SEQUENCE [LARGE SCALE GENOMIC DNA]</scope>
    <source>
        <strain evidence="1 2">DSM 13657</strain>
    </source>
</reference>
<name>A0ABS2SIF0_9MICO</name>
<accession>A0ABS2SIF0</accession>
<dbReference type="PANTHER" id="PTHR40266">
    <property type="entry name" value="TOXIN HIGB-1"/>
    <property type="match status" value="1"/>
</dbReference>
<evidence type="ECO:0000313" key="1">
    <source>
        <dbReference type="EMBL" id="MBM7815700.1"/>
    </source>
</evidence>
<evidence type="ECO:0000313" key="2">
    <source>
        <dbReference type="Proteomes" id="UP000809290"/>
    </source>
</evidence>
<comment type="caution">
    <text evidence="1">The sequence shown here is derived from an EMBL/GenBank/DDBJ whole genome shotgun (WGS) entry which is preliminary data.</text>
</comment>
<dbReference type="InterPro" id="IPR007711">
    <property type="entry name" value="HigB-1"/>
</dbReference>